<organism evidence="7 8">
    <name type="scientific">Tribonema minus</name>
    <dbReference type="NCBI Taxonomy" id="303371"/>
    <lineage>
        <taxon>Eukaryota</taxon>
        <taxon>Sar</taxon>
        <taxon>Stramenopiles</taxon>
        <taxon>Ochrophyta</taxon>
        <taxon>PX clade</taxon>
        <taxon>Xanthophyceae</taxon>
        <taxon>Tribonematales</taxon>
        <taxon>Tribonemataceae</taxon>
        <taxon>Tribonema</taxon>
    </lineage>
</organism>
<evidence type="ECO:0000313" key="7">
    <source>
        <dbReference type="EMBL" id="KAG5187550.1"/>
    </source>
</evidence>
<dbReference type="Proteomes" id="UP000664859">
    <property type="component" value="Unassembled WGS sequence"/>
</dbReference>
<proteinExistence type="inferred from homology"/>
<keyword evidence="3" id="KW-0378">Hydrolase</keyword>
<dbReference type="PANTHER" id="PTHR12655">
    <property type="entry name" value="ACYL-COA THIOESTERASE"/>
    <property type="match status" value="1"/>
</dbReference>
<sequence>MGVSWPSRITTPPEAYKSPLTEAFWDLRSVDKQLQEVEELAAKQRHAHPRPASASRKSITYDFSRNSMLRSAYANPWGFIRISRVLEDLDALAATIAMEHCATECSAHGVTFWPMLVTASVDRIEMKQQPMLERDLVLSGHIVWTGRSSMQILMHCAVAQDSTPAAEDAAATAAAAAPSPWLEARFTFVARSRDTGRSTPIPPLLIETPKEDEAFRHAQRAMDRKKLLRSGGGGATLAGANGTAPVSSPEAEAAAAALLREGRLLKAMPCLADPRSVLVGDTAQSSVIVCMPQERNTANRIFGGFLMGRALELGFATAYTTVGAVPFTAVVDEVVFHQPVDVGDILKLDSCVLQTRAGGALGRSPRASVEVLAHVLRPDKRTMHLSNRFDFTFKFPELARRDDGEPQRELQRVLPSDVDEAQRVVQVMQRQALHREEQADSGDSSSSTSASSNGGVDGSGGSGSGGR</sequence>
<keyword evidence="4" id="KW-0809">Transit peptide</keyword>
<dbReference type="AlphaFoldDB" id="A0A835Z9W3"/>
<dbReference type="GO" id="GO:0006637">
    <property type="term" value="P:acyl-CoA metabolic process"/>
    <property type="evidence" value="ECO:0007669"/>
    <property type="project" value="TreeGrafter"/>
</dbReference>
<dbReference type="InterPro" id="IPR029069">
    <property type="entry name" value="HotDog_dom_sf"/>
</dbReference>
<evidence type="ECO:0000256" key="3">
    <source>
        <dbReference type="ARBA" id="ARBA00022801"/>
    </source>
</evidence>
<accession>A0A835Z9W3</accession>
<dbReference type="CDD" id="cd03442">
    <property type="entry name" value="BFIT_BACH"/>
    <property type="match status" value="2"/>
</dbReference>
<comment type="caution">
    <text evidence="7">The sequence shown here is derived from an EMBL/GenBank/DDBJ whole genome shotgun (WGS) entry which is preliminary data.</text>
</comment>
<evidence type="ECO:0000259" key="6">
    <source>
        <dbReference type="PROSITE" id="PS51770"/>
    </source>
</evidence>
<evidence type="ECO:0000256" key="4">
    <source>
        <dbReference type="ARBA" id="ARBA00022946"/>
    </source>
</evidence>
<dbReference type="EMBL" id="JAFCMP010000088">
    <property type="protein sequence ID" value="KAG5187550.1"/>
    <property type="molecule type" value="Genomic_DNA"/>
</dbReference>
<reference evidence="7" key="1">
    <citation type="submission" date="2021-02" db="EMBL/GenBank/DDBJ databases">
        <title>First Annotated Genome of the Yellow-green Alga Tribonema minus.</title>
        <authorList>
            <person name="Mahan K.M."/>
        </authorList>
    </citation>
    <scope>NUCLEOTIDE SEQUENCE</scope>
    <source>
        <strain evidence="7">UTEX B ZZ1240</strain>
    </source>
</reference>
<dbReference type="GO" id="GO:0047617">
    <property type="term" value="F:fatty acyl-CoA hydrolase activity"/>
    <property type="evidence" value="ECO:0007669"/>
    <property type="project" value="TreeGrafter"/>
</dbReference>
<feature type="domain" description="HotDog ACOT-type" evidence="6">
    <location>
        <begin position="58"/>
        <end position="194"/>
    </location>
</feature>
<evidence type="ECO:0000313" key="8">
    <source>
        <dbReference type="Proteomes" id="UP000664859"/>
    </source>
</evidence>
<dbReference type="SUPFAM" id="SSF54637">
    <property type="entry name" value="Thioesterase/thiol ester dehydrase-isomerase"/>
    <property type="match status" value="2"/>
</dbReference>
<keyword evidence="2" id="KW-0677">Repeat</keyword>
<dbReference type="InterPro" id="IPR033120">
    <property type="entry name" value="HOTDOG_ACOT"/>
</dbReference>
<evidence type="ECO:0000256" key="5">
    <source>
        <dbReference type="SAM" id="MobiDB-lite"/>
    </source>
</evidence>
<dbReference type="Gene3D" id="3.10.129.10">
    <property type="entry name" value="Hotdog Thioesterase"/>
    <property type="match status" value="2"/>
</dbReference>
<evidence type="ECO:0000256" key="2">
    <source>
        <dbReference type="ARBA" id="ARBA00022737"/>
    </source>
</evidence>
<protein>
    <submittedName>
        <fullName evidence="7">Putative acyl-CoA thioesterase</fullName>
    </submittedName>
</protein>
<name>A0A835Z9W3_9STRA</name>
<feature type="region of interest" description="Disordered" evidence="5">
    <location>
        <begin position="428"/>
        <end position="467"/>
    </location>
</feature>
<feature type="compositionally biased region" description="Low complexity" evidence="5">
    <location>
        <begin position="441"/>
        <end position="454"/>
    </location>
</feature>
<feature type="domain" description="HotDog ACOT-type" evidence="6">
    <location>
        <begin position="280"/>
        <end position="399"/>
    </location>
</feature>
<dbReference type="OrthoDB" id="331699at2759"/>
<dbReference type="PANTHER" id="PTHR12655:SF0">
    <property type="entry name" value="ACYL-COENZYME A THIOESTERASE 9, MITOCHONDRIAL"/>
    <property type="match status" value="1"/>
</dbReference>
<evidence type="ECO:0000256" key="1">
    <source>
        <dbReference type="ARBA" id="ARBA00010458"/>
    </source>
</evidence>
<dbReference type="PROSITE" id="PS51770">
    <property type="entry name" value="HOTDOG_ACOT"/>
    <property type="match status" value="2"/>
</dbReference>
<comment type="similarity">
    <text evidence="1">Belongs to the acyl coenzyme A hydrolase family.</text>
</comment>
<gene>
    <name evidence="7" type="ORF">JKP88DRAFT_178832</name>
</gene>
<keyword evidence="8" id="KW-1185">Reference proteome</keyword>
<feature type="compositionally biased region" description="Gly residues" evidence="5">
    <location>
        <begin position="455"/>
        <end position="467"/>
    </location>
</feature>